<protein>
    <recommendedName>
        <fullName evidence="3">Flagellin N-terminal-like domain-containing protein</fullName>
    </recommendedName>
</protein>
<gene>
    <name evidence="1" type="ORF">ACFQMA_18320</name>
</gene>
<name>A0ABD5Y382_9EURY</name>
<dbReference type="GeneID" id="78822102"/>
<keyword evidence="2" id="KW-1185">Reference proteome</keyword>
<organism evidence="1 2">
    <name type="scientific">Halosimplex aquaticum</name>
    <dbReference type="NCBI Taxonomy" id="3026162"/>
    <lineage>
        <taxon>Archaea</taxon>
        <taxon>Methanobacteriati</taxon>
        <taxon>Methanobacteriota</taxon>
        <taxon>Stenosarchaea group</taxon>
        <taxon>Halobacteria</taxon>
        <taxon>Halobacteriales</taxon>
        <taxon>Haloarculaceae</taxon>
        <taxon>Halosimplex</taxon>
    </lineage>
</organism>
<dbReference type="EMBL" id="JBHTAS010000001">
    <property type="protein sequence ID" value="MFC7141779.1"/>
    <property type="molecule type" value="Genomic_DNA"/>
</dbReference>
<sequence length="44" mass="4662">MVSELVVGGLLAVLVFGFLRFQDHIVSALTRSGSGDDTLSIEDP</sequence>
<dbReference type="AlphaFoldDB" id="A0ABD5Y382"/>
<dbReference type="RefSeq" id="WP_274322857.1">
    <property type="nucleotide sequence ID" value="NZ_CP118158.1"/>
</dbReference>
<reference evidence="1 2" key="1">
    <citation type="journal article" date="2019" name="Int. J. Syst. Evol. Microbiol.">
        <title>The Global Catalogue of Microorganisms (GCM) 10K type strain sequencing project: providing services to taxonomists for standard genome sequencing and annotation.</title>
        <authorList>
            <consortium name="The Broad Institute Genomics Platform"/>
            <consortium name="The Broad Institute Genome Sequencing Center for Infectious Disease"/>
            <person name="Wu L."/>
            <person name="Ma J."/>
        </authorList>
    </citation>
    <scope>NUCLEOTIDE SEQUENCE [LARGE SCALE GENOMIC DNA]</scope>
    <source>
        <strain evidence="1 2">XZYJT29</strain>
    </source>
</reference>
<evidence type="ECO:0000313" key="1">
    <source>
        <dbReference type="EMBL" id="MFC7141779.1"/>
    </source>
</evidence>
<comment type="caution">
    <text evidence="1">The sequence shown here is derived from an EMBL/GenBank/DDBJ whole genome shotgun (WGS) entry which is preliminary data.</text>
</comment>
<dbReference type="Proteomes" id="UP001596432">
    <property type="component" value="Unassembled WGS sequence"/>
</dbReference>
<evidence type="ECO:0000313" key="2">
    <source>
        <dbReference type="Proteomes" id="UP001596432"/>
    </source>
</evidence>
<proteinExistence type="predicted"/>
<accession>A0ABD5Y382</accession>
<evidence type="ECO:0008006" key="3">
    <source>
        <dbReference type="Google" id="ProtNLM"/>
    </source>
</evidence>